<dbReference type="AlphaFoldDB" id="A0A1M4T711"/>
<dbReference type="Proteomes" id="UP000184476">
    <property type="component" value="Unassembled WGS sequence"/>
</dbReference>
<evidence type="ECO:0000259" key="4">
    <source>
        <dbReference type="PROSITE" id="PS50949"/>
    </source>
</evidence>
<dbReference type="InterPro" id="IPR036388">
    <property type="entry name" value="WH-like_DNA-bd_sf"/>
</dbReference>
<keyword evidence="2" id="KW-0238">DNA-binding</keyword>
<dbReference type="InterPro" id="IPR000524">
    <property type="entry name" value="Tscrpt_reg_HTH_GntR"/>
</dbReference>
<dbReference type="Pfam" id="PF00392">
    <property type="entry name" value="GntR"/>
    <property type="match status" value="1"/>
</dbReference>
<dbReference type="EMBL" id="FQVL01000001">
    <property type="protein sequence ID" value="SHE40313.1"/>
    <property type="molecule type" value="Genomic_DNA"/>
</dbReference>
<name>A0A1M4T711_9BACL</name>
<evidence type="ECO:0000256" key="2">
    <source>
        <dbReference type="ARBA" id="ARBA00023125"/>
    </source>
</evidence>
<dbReference type="InterPro" id="IPR036390">
    <property type="entry name" value="WH_DNA-bd_sf"/>
</dbReference>
<dbReference type="PROSITE" id="PS50949">
    <property type="entry name" value="HTH_GNTR"/>
    <property type="match status" value="1"/>
</dbReference>
<dbReference type="RefSeq" id="WP_073150968.1">
    <property type="nucleotide sequence ID" value="NZ_FQVL01000001.1"/>
</dbReference>
<keyword evidence="6" id="KW-1185">Reference proteome</keyword>
<dbReference type="STRING" id="112248.SAMN05444392_101342"/>
<gene>
    <name evidence="5" type="ORF">SAMN05444392_101342</name>
</gene>
<dbReference type="Gene3D" id="1.10.10.10">
    <property type="entry name" value="Winged helix-like DNA-binding domain superfamily/Winged helix DNA-binding domain"/>
    <property type="match status" value="1"/>
</dbReference>
<accession>A0A1M4T711</accession>
<keyword evidence="1" id="KW-0805">Transcription regulation</keyword>
<evidence type="ECO:0000313" key="6">
    <source>
        <dbReference type="Proteomes" id="UP000184476"/>
    </source>
</evidence>
<evidence type="ECO:0000256" key="3">
    <source>
        <dbReference type="ARBA" id="ARBA00023163"/>
    </source>
</evidence>
<keyword evidence="3" id="KW-0804">Transcription</keyword>
<dbReference type="GO" id="GO:0003677">
    <property type="term" value="F:DNA binding"/>
    <property type="evidence" value="ECO:0007669"/>
    <property type="project" value="UniProtKB-KW"/>
</dbReference>
<reference evidence="5 6" key="1">
    <citation type="submission" date="2016-11" db="EMBL/GenBank/DDBJ databases">
        <authorList>
            <person name="Jaros S."/>
            <person name="Januszkiewicz K."/>
            <person name="Wedrychowicz H."/>
        </authorList>
    </citation>
    <scope>NUCLEOTIDE SEQUENCE [LARGE SCALE GENOMIC DNA]</scope>
    <source>
        <strain evidence="5 6">DSM 44666</strain>
    </source>
</reference>
<protein>
    <submittedName>
        <fullName evidence="5">Regulatory protein, gntR family</fullName>
    </submittedName>
</protein>
<dbReference type="GO" id="GO:0003700">
    <property type="term" value="F:DNA-binding transcription factor activity"/>
    <property type="evidence" value="ECO:0007669"/>
    <property type="project" value="InterPro"/>
</dbReference>
<organism evidence="5 6">
    <name type="scientific">Seinonella peptonophila</name>
    <dbReference type="NCBI Taxonomy" id="112248"/>
    <lineage>
        <taxon>Bacteria</taxon>
        <taxon>Bacillati</taxon>
        <taxon>Bacillota</taxon>
        <taxon>Bacilli</taxon>
        <taxon>Bacillales</taxon>
        <taxon>Thermoactinomycetaceae</taxon>
        <taxon>Seinonella</taxon>
    </lineage>
</organism>
<dbReference type="OrthoDB" id="457376at2"/>
<evidence type="ECO:0000313" key="5">
    <source>
        <dbReference type="EMBL" id="SHE40313.1"/>
    </source>
</evidence>
<feature type="domain" description="HTH gntR-type" evidence="4">
    <location>
        <begin position="5"/>
        <end position="73"/>
    </location>
</feature>
<proteinExistence type="predicted"/>
<evidence type="ECO:0000256" key="1">
    <source>
        <dbReference type="ARBA" id="ARBA00023015"/>
    </source>
</evidence>
<dbReference type="SUPFAM" id="SSF46785">
    <property type="entry name" value="Winged helix' DNA-binding domain"/>
    <property type="match status" value="1"/>
</dbReference>
<sequence length="129" mass="14791">MAFKQTKWRTVYETLKKRIIDGTYPSKSEFPTNKEIGEEFNLHTVSVQTAVTELIREGLVTPAQNRATRRRVRSIPTRSKRSIFFSEVHDQKASKNALALNIVDAATIPDTIRNSVHHKQCFITTKNSF</sequence>